<dbReference type="EMBL" id="JAACJP010000017">
    <property type="protein sequence ID" value="KAF5379058.1"/>
    <property type="molecule type" value="Genomic_DNA"/>
</dbReference>
<evidence type="ECO:0000313" key="1">
    <source>
        <dbReference type="EMBL" id="KAF5379058.1"/>
    </source>
</evidence>
<comment type="caution">
    <text evidence="1">The sequence shown here is derived from an EMBL/GenBank/DDBJ whole genome shotgun (WGS) entry which is preliminary data.</text>
</comment>
<organism evidence="1 2">
    <name type="scientific">Tricholomella constricta</name>
    <dbReference type="NCBI Taxonomy" id="117010"/>
    <lineage>
        <taxon>Eukaryota</taxon>
        <taxon>Fungi</taxon>
        <taxon>Dikarya</taxon>
        <taxon>Basidiomycota</taxon>
        <taxon>Agaricomycotina</taxon>
        <taxon>Agaricomycetes</taxon>
        <taxon>Agaricomycetidae</taxon>
        <taxon>Agaricales</taxon>
        <taxon>Tricholomatineae</taxon>
        <taxon>Lyophyllaceae</taxon>
        <taxon>Tricholomella</taxon>
    </lineage>
</organism>
<dbReference type="AlphaFoldDB" id="A0A8H5M327"/>
<sequence>MPISFSYGFGSFGLPPTSRNPVNPVTETALREAYHLAIDLSCCSRALAVCAPALKKAVANYTPGVIASTLRIPFDSVAPPAVAHAVASWYRLCPFEVVVDVTSAPYDSERHFSDSPVIYITGEIAAGLSASFEMRSAYPQLWRRHLLLTAIVMAREMFCHLRYMTHCMIAPPDIAKHAPAALWSYTSGHHASYMYLRGTAHIPGEAGWWWEDKTIGGSIEGLLYDARQHDRPRMKEKQKISASPDSSTAIPIAFIQSLALRSGFTPGLWGRVSQDKVDELCTSQSMYMMLTMIAQRDSACRSFRVRATSPVHAHDAPGKG</sequence>
<keyword evidence="2" id="KW-1185">Reference proteome</keyword>
<name>A0A8H5M327_9AGAR</name>
<dbReference type="OrthoDB" id="3044478at2759"/>
<proteinExistence type="predicted"/>
<evidence type="ECO:0000313" key="2">
    <source>
        <dbReference type="Proteomes" id="UP000565441"/>
    </source>
</evidence>
<accession>A0A8H5M327</accession>
<dbReference type="Proteomes" id="UP000565441">
    <property type="component" value="Unassembled WGS sequence"/>
</dbReference>
<reference evidence="1 2" key="1">
    <citation type="journal article" date="2020" name="ISME J.">
        <title>Uncovering the hidden diversity of litter-decomposition mechanisms in mushroom-forming fungi.</title>
        <authorList>
            <person name="Floudas D."/>
            <person name="Bentzer J."/>
            <person name="Ahren D."/>
            <person name="Johansson T."/>
            <person name="Persson P."/>
            <person name="Tunlid A."/>
        </authorList>
    </citation>
    <scope>NUCLEOTIDE SEQUENCE [LARGE SCALE GENOMIC DNA]</scope>
    <source>
        <strain evidence="1 2">CBS 661.87</strain>
    </source>
</reference>
<protein>
    <submittedName>
        <fullName evidence="1">Uncharacterized protein</fullName>
    </submittedName>
</protein>
<gene>
    <name evidence="1" type="ORF">D9615_005998</name>
</gene>